<dbReference type="AlphaFoldDB" id="A0A081C3L8"/>
<feature type="domain" description="Mannitol dehydrogenase N-terminal" evidence="3">
    <location>
        <begin position="4"/>
        <end position="202"/>
    </location>
</feature>
<sequence length="413" mass="46348">MKKKLVLFGAGNIGRSFIGQLFSRAGYEVVFIDVNDQLIQALNTHHQYRVIIKRNDVPDETLWVKNVRGVHGKNQEAVAEELADASFAATAVGKNALPYLIPSLSKGLVRRRQKLGAVALDIIMAENVRHIADYVRQELIQILPPDYQIDELVGLIETSIGKMVPIMKAEDVQQDPLWIFAEEYNQLILDKQAFKNPIPDIPGLAPKENMAAFVDRKLFIHNLGHAATAYFGYQYNPDFVYIYEPLAVPELLQKVRDCMLQSAAALNATYPQDLPLPELREHTEDLLQRFQNKALGDTIFRVGRDLPRKLDKEDRLIGAMLLAKQTGNPCDLIAQAVLAACQFHARDEQGQLFPADQTFLEQDSPAGLEHILTTVCHLSPTSELEKEVIDEVLRQSSDGMGIVTTGRKKPDKY</sequence>
<dbReference type="EMBL" id="DF820469">
    <property type="protein sequence ID" value="GAK59173.1"/>
    <property type="molecule type" value="Genomic_DNA"/>
</dbReference>
<organism evidence="5">
    <name type="scientific">Vecturithrix granuli</name>
    <dbReference type="NCBI Taxonomy" id="1499967"/>
    <lineage>
        <taxon>Bacteria</taxon>
        <taxon>Candidatus Moduliflexota</taxon>
        <taxon>Candidatus Vecturitrichia</taxon>
        <taxon>Candidatus Vecturitrichales</taxon>
        <taxon>Candidatus Vecturitrichaceae</taxon>
        <taxon>Candidatus Vecturithrix</taxon>
    </lineage>
</organism>
<dbReference type="SUPFAM" id="SSF51735">
    <property type="entry name" value="NAD(P)-binding Rossmann-fold domains"/>
    <property type="match status" value="1"/>
</dbReference>
<accession>A0A081C3L8</accession>
<evidence type="ECO:0000259" key="3">
    <source>
        <dbReference type="Pfam" id="PF01232"/>
    </source>
</evidence>
<dbReference type="InterPro" id="IPR008927">
    <property type="entry name" value="6-PGluconate_DH-like_C_sf"/>
</dbReference>
<dbReference type="GO" id="GO:0005829">
    <property type="term" value="C:cytosol"/>
    <property type="evidence" value="ECO:0007669"/>
    <property type="project" value="TreeGrafter"/>
</dbReference>
<dbReference type="Gene3D" id="3.40.50.720">
    <property type="entry name" value="NAD(P)-binding Rossmann-like Domain"/>
    <property type="match status" value="1"/>
</dbReference>
<dbReference type="Pfam" id="PF01232">
    <property type="entry name" value="Mannitol_dh"/>
    <property type="match status" value="1"/>
</dbReference>
<dbReference type="InterPro" id="IPR013328">
    <property type="entry name" value="6PGD_dom2"/>
</dbReference>
<reference evidence="5" key="1">
    <citation type="journal article" date="2015" name="PeerJ">
        <title>First genomic representation of candidate bacterial phylum KSB3 points to enhanced environmental sensing as a trigger of wastewater bulking.</title>
        <authorList>
            <person name="Sekiguchi Y."/>
            <person name="Ohashi A."/>
            <person name="Parks D.H."/>
            <person name="Yamauchi T."/>
            <person name="Tyson G.W."/>
            <person name="Hugenholtz P."/>
        </authorList>
    </citation>
    <scope>NUCLEOTIDE SEQUENCE [LARGE SCALE GENOMIC DNA]</scope>
</reference>
<gene>
    <name evidence="5" type="ORF">U27_06149</name>
</gene>
<evidence type="ECO:0000256" key="2">
    <source>
        <dbReference type="ARBA" id="ARBA00023027"/>
    </source>
</evidence>
<evidence type="ECO:0000256" key="1">
    <source>
        <dbReference type="ARBA" id="ARBA00023002"/>
    </source>
</evidence>
<feature type="domain" description="Mannitol dehydrogenase C-terminal" evidence="4">
    <location>
        <begin position="210"/>
        <end position="358"/>
    </location>
</feature>
<name>A0A081C3L8_VECG1</name>
<dbReference type="Pfam" id="PF08125">
    <property type="entry name" value="Mannitol_dh_C"/>
    <property type="match status" value="1"/>
</dbReference>
<dbReference type="PANTHER" id="PTHR30524:SF0">
    <property type="entry name" value="ALTRONATE OXIDOREDUCTASE-RELATED"/>
    <property type="match status" value="1"/>
</dbReference>
<evidence type="ECO:0000313" key="5">
    <source>
        <dbReference type="EMBL" id="GAK59173.1"/>
    </source>
</evidence>
<dbReference type="PANTHER" id="PTHR30524">
    <property type="entry name" value="MANNITOL-1-PHOSPHATE 5-DEHYDROGENASE"/>
    <property type="match status" value="1"/>
</dbReference>
<protein>
    <submittedName>
        <fullName evidence="5">Mannitol-1-phosphate/altronate dehydrogenases</fullName>
    </submittedName>
</protein>
<dbReference type="Gene3D" id="1.10.1040.10">
    <property type="entry name" value="N-(1-d-carboxylethyl)-l-norvaline Dehydrogenase, domain 2"/>
    <property type="match status" value="1"/>
</dbReference>
<dbReference type="GO" id="GO:0019592">
    <property type="term" value="P:mannitol catabolic process"/>
    <property type="evidence" value="ECO:0007669"/>
    <property type="project" value="TreeGrafter"/>
</dbReference>
<dbReference type="InterPro" id="IPR036291">
    <property type="entry name" value="NAD(P)-bd_dom_sf"/>
</dbReference>
<dbReference type="eggNOG" id="COG0246">
    <property type="taxonomic scope" value="Bacteria"/>
</dbReference>
<evidence type="ECO:0000259" key="4">
    <source>
        <dbReference type="Pfam" id="PF08125"/>
    </source>
</evidence>
<dbReference type="STRING" id="1499967.U27_06149"/>
<evidence type="ECO:0000313" key="6">
    <source>
        <dbReference type="Proteomes" id="UP000030661"/>
    </source>
</evidence>
<dbReference type="GO" id="GO:0008926">
    <property type="term" value="F:mannitol-1-phosphate 5-dehydrogenase activity"/>
    <property type="evidence" value="ECO:0007669"/>
    <property type="project" value="TreeGrafter"/>
</dbReference>
<dbReference type="SUPFAM" id="SSF48179">
    <property type="entry name" value="6-phosphogluconate dehydrogenase C-terminal domain-like"/>
    <property type="match status" value="1"/>
</dbReference>
<dbReference type="HOGENOM" id="CLU_036089_2_0_0"/>
<keyword evidence="6" id="KW-1185">Reference proteome</keyword>
<dbReference type="Proteomes" id="UP000030661">
    <property type="component" value="Unassembled WGS sequence"/>
</dbReference>
<keyword evidence="2" id="KW-0520">NAD</keyword>
<dbReference type="InterPro" id="IPR013131">
    <property type="entry name" value="Mannitol_DH_N"/>
</dbReference>
<dbReference type="InterPro" id="IPR013118">
    <property type="entry name" value="Mannitol_DH_C"/>
</dbReference>
<keyword evidence="1" id="KW-0560">Oxidoreductase</keyword>
<proteinExistence type="predicted"/>